<evidence type="ECO:0000313" key="1">
    <source>
        <dbReference type="EMBL" id="CBX90469.1"/>
    </source>
</evidence>
<evidence type="ECO:0000313" key="2">
    <source>
        <dbReference type="Proteomes" id="UP000002668"/>
    </source>
</evidence>
<proteinExistence type="predicted"/>
<accession>E4ZGP9</accession>
<name>E4ZGP9_LEPMJ</name>
<keyword evidence="2" id="KW-1185">Reference proteome</keyword>
<protein>
    <submittedName>
        <fullName evidence="1">Uncharacterized protein</fullName>
    </submittedName>
</protein>
<dbReference type="AlphaFoldDB" id="E4ZGP9"/>
<gene>
    <name evidence="1" type="ORF">LEMA_P065950.1</name>
</gene>
<reference evidence="2" key="1">
    <citation type="journal article" date="2011" name="Nat. Commun.">
        <title>Effector diversification within compartments of the Leptosphaeria maculans genome affected by Repeat-Induced Point mutations.</title>
        <authorList>
            <person name="Rouxel T."/>
            <person name="Grandaubert J."/>
            <person name="Hane J.K."/>
            <person name="Hoede C."/>
            <person name="van de Wouw A.P."/>
            <person name="Couloux A."/>
            <person name="Dominguez V."/>
            <person name="Anthouard V."/>
            <person name="Bally P."/>
            <person name="Bourras S."/>
            <person name="Cozijnsen A.J."/>
            <person name="Ciuffetti L.M."/>
            <person name="Degrave A."/>
            <person name="Dilmaghani A."/>
            <person name="Duret L."/>
            <person name="Fudal I."/>
            <person name="Goodwin S.B."/>
            <person name="Gout L."/>
            <person name="Glaser N."/>
            <person name="Linglin J."/>
            <person name="Kema G.H.J."/>
            <person name="Lapalu N."/>
            <person name="Lawrence C.B."/>
            <person name="May K."/>
            <person name="Meyer M."/>
            <person name="Ollivier B."/>
            <person name="Poulain J."/>
            <person name="Schoch C.L."/>
            <person name="Simon A."/>
            <person name="Spatafora J.W."/>
            <person name="Stachowiak A."/>
            <person name="Turgeon B.G."/>
            <person name="Tyler B.M."/>
            <person name="Vincent D."/>
            <person name="Weissenbach J."/>
            <person name="Amselem J."/>
            <person name="Quesneville H."/>
            <person name="Oliver R.P."/>
            <person name="Wincker P."/>
            <person name="Balesdent M.-H."/>
            <person name="Howlett B.J."/>
        </authorList>
    </citation>
    <scope>NUCLEOTIDE SEQUENCE [LARGE SCALE GENOMIC DNA]</scope>
    <source>
        <strain evidence="2">JN3 / isolate v23.1.3 / race Av1-4-5-6-7-8</strain>
    </source>
</reference>
<dbReference type="HOGENOM" id="CLU_1865459_0_0_1"/>
<dbReference type="EMBL" id="FP929064">
    <property type="protein sequence ID" value="CBX90469.1"/>
    <property type="molecule type" value="Genomic_DNA"/>
</dbReference>
<organism evidence="1 2">
    <name type="scientific">Leptosphaeria maculans (strain JN3 / isolate v23.1.3 / race Av1-4-5-6-7-8)</name>
    <name type="common">Blackleg fungus</name>
    <name type="synonym">Phoma lingam</name>
    <dbReference type="NCBI Taxonomy" id="985895"/>
    <lineage>
        <taxon>Eukaryota</taxon>
        <taxon>Fungi</taxon>
        <taxon>Dikarya</taxon>
        <taxon>Ascomycota</taxon>
        <taxon>Pezizomycotina</taxon>
        <taxon>Dothideomycetes</taxon>
        <taxon>Pleosporomycetidae</taxon>
        <taxon>Pleosporales</taxon>
        <taxon>Pleosporineae</taxon>
        <taxon>Leptosphaeriaceae</taxon>
        <taxon>Plenodomus</taxon>
        <taxon>Plenodomus lingam/Leptosphaeria maculans species complex</taxon>
    </lineage>
</organism>
<dbReference type="VEuPathDB" id="FungiDB:LEMA_P065950.1"/>
<sequence>MAIGTAYSQACGGHGALCVGKGTNPCCDCDTTNGYALACKRLKLSKRMRIVALVMQRAINVVDKIHRMNYSAVRSVKKRADNVDRYLPLDLSGTPLLLQHDPLRTRQFKVNFSLYEFPQPLAVKYITPTLNAPIIAI</sequence>
<dbReference type="Proteomes" id="UP000002668">
    <property type="component" value="Genome"/>
</dbReference>
<dbReference type="InParanoid" id="E4ZGP9"/>